<dbReference type="OMA" id="WFTELHE"/>
<protein>
    <submittedName>
        <fullName evidence="1">Uncharacterized protein</fullName>
    </submittedName>
</protein>
<evidence type="ECO:0000313" key="2">
    <source>
        <dbReference type="Proteomes" id="UP000031307"/>
    </source>
</evidence>
<dbReference type="EMBL" id="JSAM01000115">
    <property type="protein sequence ID" value="KIA76507.1"/>
    <property type="molecule type" value="Genomic_DNA"/>
</dbReference>
<proteinExistence type="predicted"/>
<dbReference type="RefSeq" id="WP_013924108.1">
    <property type="nucleotide sequence ID" value="NZ_JSAM01000115.1"/>
</dbReference>
<dbReference type="InterPro" id="IPR046174">
    <property type="entry name" value="DUF6176"/>
</dbReference>
<accession>A0A0C1E589</accession>
<dbReference type="Proteomes" id="UP000031307">
    <property type="component" value="Unassembled WGS sequence"/>
</dbReference>
<reference evidence="1 2" key="1">
    <citation type="journal article" date="2014" name="Mol. Biol. Evol.">
        <title>Massive expansion of Ubiquitination-related gene families within the Chlamydiae.</title>
        <authorList>
            <person name="Domman D."/>
            <person name="Collingro A."/>
            <person name="Lagkouvardos I."/>
            <person name="Gehre L."/>
            <person name="Weinmaier T."/>
            <person name="Rattei T."/>
            <person name="Subtil A."/>
            <person name="Horn M."/>
        </authorList>
    </citation>
    <scope>NUCLEOTIDE SEQUENCE [LARGE SCALE GENOMIC DNA]</scope>
    <source>
        <strain evidence="1 2">OEW1</strain>
    </source>
</reference>
<organism evidence="1 2">
    <name type="scientific">Parachlamydia acanthamoebae</name>
    <dbReference type="NCBI Taxonomy" id="83552"/>
    <lineage>
        <taxon>Bacteria</taxon>
        <taxon>Pseudomonadati</taxon>
        <taxon>Chlamydiota</taxon>
        <taxon>Chlamydiia</taxon>
        <taxon>Parachlamydiales</taxon>
        <taxon>Parachlamydiaceae</taxon>
        <taxon>Parachlamydia</taxon>
    </lineage>
</organism>
<gene>
    <name evidence="1" type="ORF">DB43_AE00020</name>
</gene>
<dbReference type="Pfam" id="PF19673">
    <property type="entry name" value="DUF6176"/>
    <property type="match status" value="1"/>
</dbReference>
<name>A0A0C1E589_9BACT</name>
<comment type="caution">
    <text evidence="1">The sequence shown here is derived from an EMBL/GenBank/DDBJ whole genome shotgun (WGS) entry which is preliminary data.</text>
</comment>
<evidence type="ECO:0000313" key="1">
    <source>
        <dbReference type="EMBL" id="KIA76507.1"/>
    </source>
</evidence>
<dbReference type="AlphaFoldDB" id="A0A0C1E589"/>
<sequence>MVKGLCIKTKLKKDHIEEIRHWFRDLNERMDEVLESLENEKIFVESAFLDMQGDDLYLIYNIKAEDIAYAYRVFEHSVLQIDVDYKACWRKYCEGRVVLETLLDVDRFSKL</sequence>
<dbReference type="PATRIC" id="fig|83552.4.peg.2367"/>